<dbReference type="PANTHER" id="PTHR38474">
    <property type="entry name" value="SLR0299 PROTEIN"/>
    <property type="match status" value="1"/>
</dbReference>
<dbReference type="Gene3D" id="3.30.559.10">
    <property type="entry name" value="Chloramphenicol acetyltransferase-like domain"/>
    <property type="match status" value="1"/>
</dbReference>
<proteinExistence type="predicted"/>
<dbReference type="STRING" id="1028.SAMN05661096_01881"/>
<name>A0A1X7JN44_9BACT</name>
<evidence type="ECO:0000313" key="2">
    <source>
        <dbReference type="Proteomes" id="UP000193804"/>
    </source>
</evidence>
<dbReference type="GO" id="GO:0008811">
    <property type="term" value="F:chloramphenicol O-acetyltransferase activity"/>
    <property type="evidence" value="ECO:0007669"/>
    <property type="project" value="InterPro"/>
</dbReference>
<dbReference type="SUPFAM" id="SSF52777">
    <property type="entry name" value="CoA-dependent acyltransferases"/>
    <property type="match status" value="1"/>
</dbReference>
<dbReference type="AlphaFoldDB" id="A0A1X7JN44"/>
<evidence type="ECO:0000313" key="1">
    <source>
        <dbReference type="EMBL" id="SMG29628.1"/>
    </source>
</evidence>
<organism evidence="1 2">
    <name type="scientific">Marivirga sericea</name>
    <dbReference type="NCBI Taxonomy" id="1028"/>
    <lineage>
        <taxon>Bacteria</taxon>
        <taxon>Pseudomonadati</taxon>
        <taxon>Bacteroidota</taxon>
        <taxon>Cytophagia</taxon>
        <taxon>Cytophagales</taxon>
        <taxon>Marivirgaceae</taxon>
        <taxon>Marivirga</taxon>
    </lineage>
</organism>
<keyword evidence="1" id="KW-0808">Transferase</keyword>
<reference evidence="2" key="1">
    <citation type="submission" date="2017-04" db="EMBL/GenBank/DDBJ databases">
        <authorList>
            <person name="Varghese N."/>
            <person name="Submissions S."/>
        </authorList>
    </citation>
    <scope>NUCLEOTIDE SEQUENCE [LARGE SCALE GENOMIC DNA]</scope>
    <source>
        <strain evidence="2">DSM 4125</strain>
    </source>
</reference>
<dbReference type="EMBL" id="FXAW01000003">
    <property type="protein sequence ID" value="SMG29628.1"/>
    <property type="molecule type" value="Genomic_DNA"/>
</dbReference>
<dbReference type="PANTHER" id="PTHR38474:SF1">
    <property type="entry name" value="SLR0299 PROTEIN"/>
    <property type="match status" value="1"/>
</dbReference>
<sequence length="205" mass="24002">MKKVNLKQHPRTDHFNFFRAFDEPFYGVNINLECTEAYNYCKQKDISFYHYYLHKILIAVNAIPEMRYRIVEDEIFDVEVVHASATVLRDDKTFGYSRMIFDENFFVFSQSLRAEIDRIKSESGLDVMKGMVDVIHFTAIPWIKFTAISHARHLGVDDSMPKISTGKIYKESSEIFMPFSVHVNHSLVDGYHLGQFIEKLESLIK</sequence>
<protein>
    <submittedName>
        <fullName evidence="1">Chloramphenicol O-acetyltransferase type A</fullName>
    </submittedName>
</protein>
<dbReference type="Proteomes" id="UP000193804">
    <property type="component" value="Unassembled WGS sequence"/>
</dbReference>
<dbReference type="RefSeq" id="WP_176223760.1">
    <property type="nucleotide sequence ID" value="NZ_FXAW01000003.1"/>
</dbReference>
<dbReference type="Pfam" id="PF00302">
    <property type="entry name" value="CAT"/>
    <property type="match status" value="1"/>
</dbReference>
<dbReference type="SMART" id="SM01059">
    <property type="entry name" value="CAT"/>
    <property type="match status" value="1"/>
</dbReference>
<gene>
    <name evidence="1" type="ORF">SAMN05661096_01881</name>
</gene>
<dbReference type="InterPro" id="IPR001707">
    <property type="entry name" value="Cmp_AcTrfase"/>
</dbReference>
<keyword evidence="2" id="KW-1185">Reference proteome</keyword>
<dbReference type="InterPro" id="IPR023213">
    <property type="entry name" value="CAT-like_dom_sf"/>
</dbReference>
<accession>A0A1X7JN44</accession>